<gene>
    <name evidence="2" type="ORF">ABVK50_23755</name>
</gene>
<dbReference type="RefSeq" id="WP_353644242.1">
    <property type="nucleotide sequence ID" value="NZ_CP159253.1"/>
</dbReference>
<feature type="transmembrane region" description="Helical" evidence="1">
    <location>
        <begin position="6"/>
        <end position="28"/>
    </location>
</feature>
<organism evidence="2">
    <name type="scientific">Mesorhizobium sp. WSM2240</name>
    <dbReference type="NCBI Taxonomy" id="3228851"/>
    <lineage>
        <taxon>Bacteria</taxon>
        <taxon>Pseudomonadati</taxon>
        <taxon>Pseudomonadota</taxon>
        <taxon>Alphaproteobacteria</taxon>
        <taxon>Hyphomicrobiales</taxon>
        <taxon>Phyllobacteriaceae</taxon>
        <taxon>Mesorhizobium</taxon>
    </lineage>
</organism>
<dbReference type="EMBL" id="CP159253">
    <property type="protein sequence ID" value="XCG48224.1"/>
    <property type="molecule type" value="Genomic_DNA"/>
</dbReference>
<sequence>MSALIAIFIAQLLDPVRIGVLALATWLCRRTGSSVISWIGIAVAVVGLAFFIPFGLMGRNDSLAAMSAFVGIASHTAIVAIVLFVARLVDRRKNRDVAPTG</sequence>
<feature type="transmembrane region" description="Helical" evidence="1">
    <location>
        <begin position="35"/>
        <end position="57"/>
    </location>
</feature>
<name>A0AAU8CN25_9HYPH</name>
<proteinExistence type="predicted"/>
<accession>A0AAU8CN25</accession>
<keyword evidence="1" id="KW-1133">Transmembrane helix</keyword>
<reference evidence="2" key="1">
    <citation type="submission" date="2024-06" db="EMBL/GenBank/DDBJ databases">
        <title>Mesorhizobium karijinii sp. nov., a symbiont of the iconic Swainsona formosa from arid Australia.</title>
        <authorList>
            <person name="Hill Y.J."/>
            <person name="Watkin E.L.J."/>
            <person name="O'Hara G.W."/>
            <person name="Terpolilli J."/>
            <person name="Tye M.L."/>
            <person name="Kohlmeier M.G."/>
        </authorList>
    </citation>
    <scope>NUCLEOTIDE SEQUENCE</scope>
    <source>
        <strain evidence="2">WSM2240</strain>
    </source>
</reference>
<evidence type="ECO:0000256" key="1">
    <source>
        <dbReference type="SAM" id="Phobius"/>
    </source>
</evidence>
<keyword evidence="1" id="KW-0472">Membrane</keyword>
<keyword evidence="1" id="KW-0812">Transmembrane</keyword>
<evidence type="ECO:0000313" key="2">
    <source>
        <dbReference type="EMBL" id="XCG48224.1"/>
    </source>
</evidence>
<dbReference type="AlphaFoldDB" id="A0AAU8CN25"/>
<protein>
    <submittedName>
        <fullName evidence="2">Uncharacterized protein</fullName>
    </submittedName>
</protein>
<feature type="transmembrane region" description="Helical" evidence="1">
    <location>
        <begin position="63"/>
        <end position="86"/>
    </location>
</feature>